<evidence type="ECO:0000313" key="1">
    <source>
        <dbReference type="EnsemblPlants" id="AUR62033015-RA:cds"/>
    </source>
</evidence>
<proteinExistence type="predicted"/>
<dbReference type="EnsemblPlants" id="AUR62033015-RA">
    <property type="protein sequence ID" value="AUR62033015-RA:cds"/>
    <property type="gene ID" value="AUR62033015"/>
</dbReference>
<dbReference type="InterPro" id="IPR012337">
    <property type="entry name" value="RNaseH-like_sf"/>
</dbReference>
<keyword evidence="2" id="KW-1185">Reference proteome</keyword>
<dbReference type="SUPFAM" id="SSF53098">
    <property type="entry name" value="Ribonuclease H-like"/>
    <property type="match status" value="1"/>
</dbReference>
<dbReference type="AlphaFoldDB" id="A0A803MP14"/>
<dbReference type="Gramene" id="AUR62033015-RA">
    <property type="protein sequence ID" value="AUR62033015-RA:cds"/>
    <property type="gene ID" value="AUR62033015"/>
</dbReference>
<dbReference type="Proteomes" id="UP000596660">
    <property type="component" value="Unplaced"/>
</dbReference>
<reference evidence="1" key="1">
    <citation type="journal article" date="2017" name="Nature">
        <title>The genome of Chenopodium quinoa.</title>
        <authorList>
            <person name="Jarvis D.E."/>
            <person name="Ho Y.S."/>
            <person name="Lightfoot D.J."/>
            <person name="Schmoeckel S.M."/>
            <person name="Li B."/>
            <person name="Borm T.J.A."/>
            <person name="Ohyanagi H."/>
            <person name="Mineta K."/>
            <person name="Michell C.T."/>
            <person name="Saber N."/>
            <person name="Kharbatia N.M."/>
            <person name="Rupper R.R."/>
            <person name="Sharp A.R."/>
            <person name="Dally N."/>
            <person name="Boughton B.A."/>
            <person name="Woo Y.H."/>
            <person name="Gao G."/>
            <person name="Schijlen E.G.W.M."/>
            <person name="Guo X."/>
            <person name="Momin A.A."/>
            <person name="Negrao S."/>
            <person name="Al-Babili S."/>
            <person name="Gehring C."/>
            <person name="Roessner U."/>
            <person name="Jung C."/>
            <person name="Murphy K."/>
            <person name="Arold S.T."/>
            <person name="Gojobori T."/>
            <person name="van der Linden C.G."/>
            <person name="van Loo E.N."/>
            <person name="Jellen E.N."/>
            <person name="Maughan P.J."/>
            <person name="Tester M."/>
        </authorList>
    </citation>
    <scope>NUCLEOTIDE SEQUENCE [LARGE SCALE GENOMIC DNA]</scope>
    <source>
        <strain evidence="1">cv. PI 614886</strain>
    </source>
</reference>
<reference evidence="1" key="2">
    <citation type="submission" date="2021-03" db="UniProtKB">
        <authorList>
            <consortium name="EnsemblPlants"/>
        </authorList>
    </citation>
    <scope>IDENTIFICATION</scope>
</reference>
<organism evidence="1 2">
    <name type="scientific">Chenopodium quinoa</name>
    <name type="common">Quinoa</name>
    <dbReference type="NCBI Taxonomy" id="63459"/>
    <lineage>
        <taxon>Eukaryota</taxon>
        <taxon>Viridiplantae</taxon>
        <taxon>Streptophyta</taxon>
        <taxon>Embryophyta</taxon>
        <taxon>Tracheophyta</taxon>
        <taxon>Spermatophyta</taxon>
        <taxon>Magnoliopsida</taxon>
        <taxon>eudicotyledons</taxon>
        <taxon>Gunneridae</taxon>
        <taxon>Pentapetalae</taxon>
        <taxon>Caryophyllales</taxon>
        <taxon>Chenopodiaceae</taxon>
        <taxon>Chenopodioideae</taxon>
        <taxon>Atripliceae</taxon>
        <taxon>Chenopodium</taxon>
    </lineage>
</organism>
<evidence type="ECO:0000313" key="2">
    <source>
        <dbReference type="Proteomes" id="UP000596660"/>
    </source>
</evidence>
<dbReference type="PANTHER" id="PTHR46481">
    <property type="entry name" value="ZINC FINGER BED DOMAIN-CONTAINING PROTEIN 4"/>
    <property type="match status" value="1"/>
</dbReference>
<accession>A0A803MP14</accession>
<protein>
    <submittedName>
        <fullName evidence="1">Uncharacterized protein</fullName>
    </submittedName>
</protein>
<dbReference type="SMART" id="SM00614">
    <property type="entry name" value="ZnF_BED"/>
    <property type="match status" value="1"/>
</dbReference>
<dbReference type="SUPFAM" id="SSF140996">
    <property type="entry name" value="Hermes dimerisation domain"/>
    <property type="match status" value="1"/>
</dbReference>
<name>A0A803MP14_CHEQI</name>
<dbReference type="PANTHER" id="PTHR46481:SF7">
    <property type="entry name" value="ZINC FINGER BED DOMAIN-CONTAINING PROTEIN RICESLEEPER 2-LIKE"/>
    <property type="match status" value="1"/>
</dbReference>
<dbReference type="InterPro" id="IPR052035">
    <property type="entry name" value="ZnF_BED_domain_contain"/>
</dbReference>
<sequence>MESSQSKILQSLMDAVSRTDIEELRKSLPPNKKLTEGRQYLVRKRKRKAPYWEYYIEYVDDGKLRVECKFCLANFAADGNLNGSKNIKNHSEKCLVNPVNKKKGKGTQAELFFGQGEGDKDNEEGETKLKYGSGTVSLKEVRDALTYMIIVDELPFRFVEKAGFKYLMGVACPRFNIPSRTTIARDCLQLYHNEKTKLKAIHKGEAIGKVVEACLEFWGIEDKLFSVIVDNVCSNDVVCAHLKRMIQRMGCVGDGKYLHVRCIAHIINLIVWDGIKEHGVCIDRVRNAFKYVKNSPARIQRFKDLVQKLNIDCKSSLSFDVPTRWNSTYTMLDTALKFQRVFSGISLPNGDGLKENEKPPELDDWKNVEKLIVFLRGFYLLTRRIFGSLYVTSNRGMFEIAAVYNMLNKWEESLDENFKAMALQ</sequence>